<feature type="signal peptide" evidence="1">
    <location>
        <begin position="1"/>
        <end position="23"/>
    </location>
</feature>
<dbReference type="InterPro" id="IPR029010">
    <property type="entry name" value="ThuA-like"/>
</dbReference>
<evidence type="ECO:0000313" key="3">
    <source>
        <dbReference type="EMBL" id="GEO10078.1"/>
    </source>
</evidence>
<feature type="domain" description="ThuA-like" evidence="2">
    <location>
        <begin position="33"/>
        <end position="258"/>
    </location>
</feature>
<evidence type="ECO:0000256" key="1">
    <source>
        <dbReference type="SAM" id="SignalP"/>
    </source>
</evidence>
<organism evidence="3 4">
    <name type="scientific">Segetibacter aerophilus</name>
    <dbReference type="NCBI Taxonomy" id="670293"/>
    <lineage>
        <taxon>Bacteria</taxon>
        <taxon>Pseudomonadati</taxon>
        <taxon>Bacteroidota</taxon>
        <taxon>Chitinophagia</taxon>
        <taxon>Chitinophagales</taxon>
        <taxon>Chitinophagaceae</taxon>
        <taxon>Segetibacter</taxon>
    </lineage>
</organism>
<keyword evidence="4" id="KW-1185">Reference proteome</keyword>
<dbReference type="RefSeq" id="WP_147204194.1">
    <property type="nucleotide sequence ID" value="NZ_BJYT01000009.1"/>
</dbReference>
<dbReference type="SUPFAM" id="SSF52317">
    <property type="entry name" value="Class I glutamine amidotransferase-like"/>
    <property type="match status" value="1"/>
</dbReference>
<comment type="caution">
    <text evidence="3">The sequence shown here is derived from an EMBL/GenBank/DDBJ whole genome shotgun (WGS) entry which is preliminary data.</text>
</comment>
<dbReference type="PROSITE" id="PS51257">
    <property type="entry name" value="PROKAR_LIPOPROTEIN"/>
    <property type="match status" value="1"/>
</dbReference>
<proteinExistence type="predicted"/>
<gene>
    <name evidence="3" type="ORF">SAE01_25740</name>
</gene>
<keyword evidence="1" id="KW-0732">Signal</keyword>
<dbReference type="AlphaFoldDB" id="A0A512BDN9"/>
<sequence>MKRLSAIIVFICFLVTSACSLHAQGVVNWKNVRVLVYTKNGKGYVHDNIPSAVSCIQKLGQQHGFKVDTSRDASVMTENNLKQYSLLIFPSTNNDVFDTDEQRLAFRRYIEAGGGFVGLHSVTGTERNWKWFKMMMGGTFSWHAKFQKFKEQVITSSHPSMRGLPKVWEKEDECYFAKELYPGPRVLMAHNITSLNLTDTAQKNLVDKNAGGYADLYPSVWYYDFDGGHTWCTVLGHDKKDYSDPVYVKHIFQGIEYVAGQVKSRDFSKAYADSRDTPVRF</sequence>
<evidence type="ECO:0000259" key="2">
    <source>
        <dbReference type="Pfam" id="PF06283"/>
    </source>
</evidence>
<name>A0A512BDN9_9BACT</name>
<dbReference type="Proteomes" id="UP000321513">
    <property type="component" value="Unassembled WGS sequence"/>
</dbReference>
<dbReference type="InterPro" id="IPR029062">
    <property type="entry name" value="Class_I_gatase-like"/>
</dbReference>
<accession>A0A512BDN9</accession>
<dbReference type="PANTHER" id="PTHR40469:SF2">
    <property type="entry name" value="GALACTOSE-BINDING DOMAIN-LIKE SUPERFAMILY PROTEIN"/>
    <property type="match status" value="1"/>
</dbReference>
<dbReference type="Gene3D" id="3.40.50.880">
    <property type="match status" value="1"/>
</dbReference>
<dbReference type="EMBL" id="BJYT01000009">
    <property type="protein sequence ID" value="GEO10078.1"/>
    <property type="molecule type" value="Genomic_DNA"/>
</dbReference>
<reference evidence="3 4" key="1">
    <citation type="submission" date="2019-07" db="EMBL/GenBank/DDBJ databases">
        <title>Whole genome shotgun sequence of Segetibacter aerophilus NBRC 106135.</title>
        <authorList>
            <person name="Hosoyama A."/>
            <person name="Uohara A."/>
            <person name="Ohji S."/>
            <person name="Ichikawa N."/>
        </authorList>
    </citation>
    <scope>NUCLEOTIDE SEQUENCE [LARGE SCALE GENOMIC DNA]</scope>
    <source>
        <strain evidence="3 4">NBRC 106135</strain>
    </source>
</reference>
<dbReference type="OrthoDB" id="9816308at2"/>
<evidence type="ECO:0000313" key="4">
    <source>
        <dbReference type="Proteomes" id="UP000321513"/>
    </source>
</evidence>
<feature type="chain" id="PRO_5022219648" evidence="1">
    <location>
        <begin position="24"/>
        <end position="281"/>
    </location>
</feature>
<dbReference type="PANTHER" id="PTHR40469">
    <property type="entry name" value="SECRETED GLYCOSYL HYDROLASE"/>
    <property type="match status" value="1"/>
</dbReference>
<protein>
    <submittedName>
        <fullName evidence="3">Crp/Fnr family transcriptional regulator</fullName>
    </submittedName>
</protein>
<dbReference type="Pfam" id="PF06283">
    <property type="entry name" value="ThuA"/>
    <property type="match status" value="1"/>
</dbReference>